<keyword evidence="2" id="KW-0812">Transmembrane</keyword>
<feature type="region of interest" description="Disordered" evidence="1">
    <location>
        <begin position="132"/>
        <end position="154"/>
    </location>
</feature>
<gene>
    <name evidence="4" type="ORF">SAMN05421720_101543</name>
</gene>
<keyword evidence="5" id="KW-1185">Reference proteome</keyword>
<evidence type="ECO:0000256" key="2">
    <source>
        <dbReference type="SAM" id="Phobius"/>
    </source>
</evidence>
<dbReference type="RefSeq" id="WP_176793289.1">
    <property type="nucleotide sequence ID" value="NZ_FNAP01000001.1"/>
</dbReference>
<feature type="compositionally biased region" description="Gly residues" evidence="1">
    <location>
        <begin position="878"/>
        <end position="892"/>
    </location>
</feature>
<feature type="domain" description="AsmA" evidence="3">
    <location>
        <begin position="8"/>
        <end position="719"/>
    </location>
</feature>
<keyword evidence="2" id="KW-0472">Membrane</keyword>
<feature type="region of interest" description="Disordered" evidence="1">
    <location>
        <begin position="871"/>
        <end position="920"/>
    </location>
</feature>
<dbReference type="PANTHER" id="PTHR30441:SF4">
    <property type="entry name" value="PROTEIN ASMA"/>
    <property type="match status" value="1"/>
</dbReference>
<feature type="transmembrane region" description="Helical" evidence="2">
    <location>
        <begin position="6"/>
        <end position="28"/>
    </location>
</feature>
<evidence type="ECO:0000259" key="3">
    <source>
        <dbReference type="Pfam" id="PF05170"/>
    </source>
</evidence>
<dbReference type="PANTHER" id="PTHR30441">
    <property type="entry name" value="DUF748 DOMAIN-CONTAINING PROTEIN"/>
    <property type="match status" value="1"/>
</dbReference>
<accession>A0A1G6XKW2</accession>
<feature type="compositionally biased region" description="Low complexity" evidence="1">
    <location>
        <begin position="520"/>
        <end position="535"/>
    </location>
</feature>
<feature type="region of interest" description="Disordered" evidence="1">
    <location>
        <begin position="500"/>
        <end position="535"/>
    </location>
</feature>
<name>A0A1G6XKW2_9PROT</name>
<sequence length="920" mass="90174">MKLSTILSVIVGLVLLVVAGLGVFLMTLDVNQYRPRIAALIAENTGRDVALDGEMDLSIGLTPALVVEDVTIGNADWASDPDMVSVGRLEAQVELIPLLSGRINVVRLVLVDPIVSLETNAEGMGNWQLGDASAAAEPAPEPTGGGDGEGEDGGSAAQFDVQEVRLENGALTYRDGVTGQTIRVALERAAVMGSGLDQPLEVDIAGAYNDAGFALAGTLGPLSALTAPGGSPWPLDVTATAGGATVTVAGEIAEPAAAKGIDLTVTAKGEQIGTLADLAKALGQDMAVPALGAYDVAVRIHGDADALALDGLDASLGSLPLLKTTAQGSVASLTPVVEGINLAVTAQGAEVGDLARIAEQAGQTVAIPALGPFSVAATISGSPEAMAISGLDAGVGEDGGFRATAKGAIANVLAQSGLTLDVAVNAPDPSALSRFGVDLPVPLSARASVRDISGGYQAEGIEVSLGRSQVSGAIEAVLSGPRPAISGQLHAPLLDLDELSGGGTAGASGGGGGSGGSGGSSAPAQGNAGGSMIPDTPLPLDALKAADTALAITADQVVLPNGVEMSGVTLGVTLNDGALTVDPLQAGVAGGQVGGAVSLTPVGNGAASVAVDLNADNVSLGDLNRTFAGSDALQGGPTRLRVSLRGQGATPHQIAGSLDGSVLVHTVDAVMNNGAVNWAGGDVFTQLGDVINPFSDSEPTTPIQCLVFSMTAQGGVLSNDHGIAMETDKMVVGGGGAFDLGAERLNLKIAPRPRPGIGLETGFGKLVELFAVVGPFASPSLELDAEKAVATGLRTAASAAGAVATGGLSLLGENLAGNLLGAGDDGEMEPCLVALGQKEPGQIGADSTESESGGGVTDAVGGLAEDAESTINEAIGDLLGGGGGSGGSGADGTGEQPASDGNSDPLGDAVREGLGGLFGD</sequence>
<feature type="compositionally biased region" description="Gly residues" evidence="1">
    <location>
        <begin position="500"/>
        <end position="519"/>
    </location>
</feature>
<dbReference type="AlphaFoldDB" id="A0A1G6XKW2"/>
<protein>
    <submittedName>
        <fullName evidence="4">AsmA family protein</fullName>
    </submittedName>
</protein>
<proteinExistence type="predicted"/>
<evidence type="ECO:0000256" key="1">
    <source>
        <dbReference type="SAM" id="MobiDB-lite"/>
    </source>
</evidence>
<dbReference type="STRING" id="69960.SAMN05421720_101543"/>
<dbReference type="InterPro" id="IPR052894">
    <property type="entry name" value="AsmA-related"/>
</dbReference>
<feature type="region of interest" description="Disordered" evidence="1">
    <location>
        <begin position="841"/>
        <end position="860"/>
    </location>
</feature>
<dbReference type="GO" id="GO:0090313">
    <property type="term" value="P:regulation of protein targeting to membrane"/>
    <property type="evidence" value="ECO:0007669"/>
    <property type="project" value="TreeGrafter"/>
</dbReference>
<keyword evidence="2" id="KW-1133">Transmembrane helix</keyword>
<dbReference type="Pfam" id="PF05170">
    <property type="entry name" value="AsmA"/>
    <property type="match status" value="1"/>
</dbReference>
<evidence type="ECO:0000313" key="5">
    <source>
        <dbReference type="Proteomes" id="UP000199412"/>
    </source>
</evidence>
<dbReference type="GO" id="GO:0005886">
    <property type="term" value="C:plasma membrane"/>
    <property type="evidence" value="ECO:0007669"/>
    <property type="project" value="TreeGrafter"/>
</dbReference>
<evidence type="ECO:0000313" key="4">
    <source>
        <dbReference type="EMBL" id="SDD78859.1"/>
    </source>
</evidence>
<dbReference type="EMBL" id="FNAP01000001">
    <property type="protein sequence ID" value="SDD78859.1"/>
    <property type="molecule type" value="Genomic_DNA"/>
</dbReference>
<dbReference type="InterPro" id="IPR007844">
    <property type="entry name" value="AsmA"/>
</dbReference>
<reference evidence="4 5" key="1">
    <citation type="submission" date="2016-10" db="EMBL/GenBank/DDBJ databases">
        <authorList>
            <person name="de Groot N.N."/>
        </authorList>
    </citation>
    <scope>NUCLEOTIDE SEQUENCE [LARGE SCALE GENOMIC DNA]</scope>
    <source>
        <strain evidence="4 5">ATCC 700224</strain>
    </source>
</reference>
<organism evidence="4 5">
    <name type="scientific">Rhodospira trueperi</name>
    <dbReference type="NCBI Taxonomy" id="69960"/>
    <lineage>
        <taxon>Bacteria</taxon>
        <taxon>Pseudomonadati</taxon>
        <taxon>Pseudomonadota</taxon>
        <taxon>Alphaproteobacteria</taxon>
        <taxon>Rhodospirillales</taxon>
        <taxon>Rhodospirillaceae</taxon>
        <taxon>Rhodospira</taxon>
    </lineage>
</organism>
<dbReference type="Proteomes" id="UP000199412">
    <property type="component" value="Unassembled WGS sequence"/>
</dbReference>